<dbReference type="EMBL" id="BGPR01076998">
    <property type="protein sequence ID" value="GBL63621.1"/>
    <property type="molecule type" value="Genomic_DNA"/>
</dbReference>
<gene>
    <name evidence="2" type="ORF">AVEN_223332_1</name>
</gene>
<evidence type="ECO:0000256" key="1">
    <source>
        <dbReference type="SAM" id="MobiDB-lite"/>
    </source>
</evidence>
<keyword evidence="3" id="KW-1185">Reference proteome</keyword>
<proteinExistence type="predicted"/>
<accession>A0A4Y1ZQV1</accession>
<feature type="non-terminal residue" evidence="2">
    <location>
        <position position="1"/>
    </location>
</feature>
<comment type="caution">
    <text evidence="2">The sequence shown here is derived from an EMBL/GenBank/DDBJ whole genome shotgun (WGS) entry which is preliminary data.</text>
</comment>
<organism evidence="2 3">
    <name type="scientific">Araneus ventricosus</name>
    <name type="common">Orbweaver spider</name>
    <name type="synonym">Epeira ventricosa</name>
    <dbReference type="NCBI Taxonomy" id="182803"/>
    <lineage>
        <taxon>Eukaryota</taxon>
        <taxon>Metazoa</taxon>
        <taxon>Ecdysozoa</taxon>
        <taxon>Arthropoda</taxon>
        <taxon>Chelicerata</taxon>
        <taxon>Arachnida</taxon>
        <taxon>Araneae</taxon>
        <taxon>Araneomorphae</taxon>
        <taxon>Entelegynae</taxon>
        <taxon>Araneoidea</taxon>
        <taxon>Araneidae</taxon>
        <taxon>Araneus</taxon>
    </lineage>
</organism>
<evidence type="ECO:0000313" key="2">
    <source>
        <dbReference type="EMBL" id="GBL63621.1"/>
    </source>
</evidence>
<sequence length="127" mass="14923">VETLQPRFTVYRLKVGLEAESEDALNKFKQTHRISFPRPFPENELRRRKRTWSSFPHCFLKMNFPSFSQSTSRLLTSRPFLRNELSVVMRHQASSFPSPFPEMNFPSSVNRQGLASDPLPENELRRP</sequence>
<dbReference type="AlphaFoldDB" id="A0A4Y1ZQV1"/>
<dbReference type="Proteomes" id="UP000499080">
    <property type="component" value="Unassembled WGS sequence"/>
</dbReference>
<feature type="region of interest" description="Disordered" evidence="1">
    <location>
        <begin position="96"/>
        <end position="127"/>
    </location>
</feature>
<reference evidence="2 3" key="1">
    <citation type="journal article" date="2019" name="Sci. Rep.">
        <title>Orb-weaving spider Araneus ventricosus genome elucidates the spidroin gene catalogue.</title>
        <authorList>
            <person name="Kono N."/>
            <person name="Nakamura H."/>
            <person name="Ohtoshi R."/>
            <person name="Moran D.A.P."/>
            <person name="Shinohara A."/>
            <person name="Yoshida Y."/>
            <person name="Fujiwara M."/>
            <person name="Mori M."/>
            <person name="Tomita M."/>
            <person name="Arakawa K."/>
        </authorList>
    </citation>
    <scope>NUCLEOTIDE SEQUENCE [LARGE SCALE GENOMIC DNA]</scope>
</reference>
<evidence type="ECO:0000313" key="3">
    <source>
        <dbReference type="Proteomes" id="UP000499080"/>
    </source>
</evidence>
<name>A0A4Y1ZQV1_ARAVE</name>
<protein>
    <submittedName>
        <fullName evidence="2">Uncharacterized protein</fullName>
    </submittedName>
</protein>